<reference evidence="2 3" key="1">
    <citation type="submission" date="2020-08" db="EMBL/GenBank/DDBJ databases">
        <title>Genomic Encyclopedia of Type Strains, Phase IV (KMG-IV): sequencing the most valuable type-strain genomes for metagenomic binning, comparative biology and taxonomic classification.</title>
        <authorList>
            <person name="Goeker M."/>
        </authorList>
    </citation>
    <scope>NUCLEOTIDE SEQUENCE [LARGE SCALE GENOMIC DNA]</scope>
    <source>
        <strain evidence="2 3">DSM 29514</strain>
    </source>
</reference>
<dbReference type="Proteomes" id="UP000519897">
    <property type="component" value="Unassembled WGS sequence"/>
</dbReference>
<protein>
    <submittedName>
        <fullName evidence="2">Uncharacterized protein</fullName>
    </submittedName>
</protein>
<comment type="caution">
    <text evidence="2">The sequence shown here is derived from an EMBL/GenBank/DDBJ whole genome shotgun (WGS) entry which is preliminary data.</text>
</comment>
<proteinExistence type="predicted"/>
<feature type="region of interest" description="Disordered" evidence="1">
    <location>
        <begin position="71"/>
        <end position="100"/>
    </location>
</feature>
<evidence type="ECO:0000313" key="2">
    <source>
        <dbReference type="EMBL" id="MBB4146024.1"/>
    </source>
</evidence>
<dbReference type="EMBL" id="JACIEC010000016">
    <property type="protein sequence ID" value="MBB4146024.1"/>
    <property type="molecule type" value="Genomic_DNA"/>
</dbReference>
<dbReference type="AlphaFoldDB" id="A0A7W6PTG0"/>
<accession>A0A7W6PTG0</accession>
<dbReference type="RefSeq" id="WP_165137687.1">
    <property type="nucleotide sequence ID" value="NZ_CP049252.1"/>
</dbReference>
<name>A0A7W6PTG0_9HYPH</name>
<gene>
    <name evidence="2" type="ORF">GGQ72_004593</name>
</gene>
<evidence type="ECO:0000313" key="3">
    <source>
        <dbReference type="Proteomes" id="UP000519897"/>
    </source>
</evidence>
<sequence>MDTIIRKHAADLAAAIRDAKREGYSVDWPSRPEDLERIAISQTGRVAIATVAAPEKQYEVIGYLEPGSIASEPLPDELTAAPIDAPEPAKKPRFKSSTEQ</sequence>
<keyword evidence="3" id="KW-1185">Reference proteome</keyword>
<organism evidence="2 3">
    <name type="scientific">Rhizobium rhizoryzae</name>
    <dbReference type="NCBI Taxonomy" id="451876"/>
    <lineage>
        <taxon>Bacteria</taxon>
        <taxon>Pseudomonadati</taxon>
        <taxon>Pseudomonadota</taxon>
        <taxon>Alphaproteobacteria</taxon>
        <taxon>Hyphomicrobiales</taxon>
        <taxon>Rhizobiaceae</taxon>
        <taxon>Rhizobium/Agrobacterium group</taxon>
        <taxon>Rhizobium</taxon>
    </lineage>
</organism>
<evidence type="ECO:0000256" key="1">
    <source>
        <dbReference type="SAM" id="MobiDB-lite"/>
    </source>
</evidence>